<feature type="region of interest" description="Disordered" evidence="1">
    <location>
        <begin position="173"/>
        <end position="241"/>
    </location>
</feature>
<sequence>MELGPAPPHGEVCVSPVCRAVDGGPWREVTPLDDLTSGCCPLLRYAGLGDWATAPPERLEPAPQQHLSTGRQSPPRSLSPVAPLHPVGASVQVSSGLAAASPKKFQFQLPAALFPGPGSILQGGPRPTSADFPPQRRGSTTWKHTLQPTPRRGARAPSCETRAVAAVAAAVAADDRDRRAPHPQSTAHSSVECIQPPQYSTETPSRITKRRTASSVQPHHRQQTAQWLGRPLAQTHSRRRRTMEVPVHGCHRGRAPVSEFLDSLPLLVKQDDRRHQPPPPPPLTIRSIYQFIEPVLPLLLLLLLLLPLLPPPSAGRPPAASICHSLPSSSSSSFFLAGPARPPASSPPTRLLSFHQFAAQATSRPPRLASPPPPCATRPTYVPSRRGPCLPCLARDDRSNDFHDSPPLLRDTTKLALLPLFTLNDCLHMRRALTPVYYLAGPAASPTTPCSAPVRAPWTPSRIRARHPGPPSHDPASLRSRHVQTQHDFNHLRAIRTARQACEQGLRALTRASRPFPFPFTLRRRPSRPGSTCAPQTFPHHQMQTNDTNRRPSAIATSSRASGQQPGMCPPTCPSTASKTPDTVFLSVFA</sequence>
<evidence type="ECO:0000313" key="3">
    <source>
        <dbReference type="Proteomes" id="UP000245956"/>
    </source>
</evidence>
<feature type="compositionally biased region" description="Polar residues" evidence="1">
    <location>
        <begin position="65"/>
        <end position="76"/>
    </location>
</feature>
<organism evidence="2 3">
    <name type="scientific">Purpureocillium lilacinum</name>
    <name type="common">Paecilomyces lilacinus</name>
    <dbReference type="NCBI Taxonomy" id="33203"/>
    <lineage>
        <taxon>Eukaryota</taxon>
        <taxon>Fungi</taxon>
        <taxon>Dikarya</taxon>
        <taxon>Ascomycota</taxon>
        <taxon>Pezizomycotina</taxon>
        <taxon>Sordariomycetes</taxon>
        <taxon>Hypocreomycetidae</taxon>
        <taxon>Hypocreales</taxon>
        <taxon>Ophiocordycipitaceae</taxon>
        <taxon>Purpureocillium</taxon>
    </lineage>
</organism>
<dbReference type="AlphaFoldDB" id="A0A2U3EB77"/>
<dbReference type="EMBL" id="LCWV01000007">
    <property type="protein sequence ID" value="PWI71723.1"/>
    <property type="molecule type" value="Genomic_DNA"/>
</dbReference>
<feature type="region of interest" description="Disordered" evidence="1">
    <location>
        <begin position="54"/>
        <end position="83"/>
    </location>
</feature>
<gene>
    <name evidence="2" type="ORF">PCL_11817</name>
</gene>
<comment type="caution">
    <text evidence="2">The sequence shown here is derived from an EMBL/GenBank/DDBJ whole genome shotgun (WGS) entry which is preliminary data.</text>
</comment>
<feature type="compositionally biased region" description="Basic residues" evidence="1">
    <location>
        <begin position="207"/>
        <end position="222"/>
    </location>
</feature>
<evidence type="ECO:0000256" key="1">
    <source>
        <dbReference type="SAM" id="MobiDB-lite"/>
    </source>
</evidence>
<feature type="compositionally biased region" description="Polar residues" evidence="1">
    <location>
        <begin position="555"/>
        <end position="565"/>
    </location>
</feature>
<accession>A0A2U3EB77</accession>
<evidence type="ECO:0000313" key="2">
    <source>
        <dbReference type="EMBL" id="PWI71723.1"/>
    </source>
</evidence>
<feature type="compositionally biased region" description="Polar residues" evidence="1">
    <location>
        <begin position="137"/>
        <end position="148"/>
    </location>
</feature>
<name>A0A2U3EB77_PURLI</name>
<feature type="compositionally biased region" description="Polar residues" evidence="1">
    <location>
        <begin position="197"/>
        <end position="206"/>
    </location>
</feature>
<proteinExistence type="predicted"/>
<dbReference type="Proteomes" id="UP000245956">
    <property type="component" value="Unassembled WGS sequence"/>
</dbReference>
<reference evidence="2 3" key="1">
    <citation type="journal article" date="2016" name="Front. Microbiol.">
        <title>Genome and transcriptome sequences reveal the specific parasitism of the nematophagous Purpureocillium lilacinum 36-1.</title>
        <authorList>
            <person name="Xie J."/>
            <person name="Li S."/>
            <person name="Mo C."/>
            <person name="Xiao X."/>
            <person name="Peng D."/>
            <person name="Wang G."/>
            <person name="Xiao Y."/>
        </authorList>
    </citation>
    <scope>NUCLEOTIDE SEQUENCE [LARGE SCALE GENOMIC DNA]</scope>
    <source>
        <strain evidence="2 3">36-1</strain>
    </source>
</reference>
<protein>
    <submittedName>
        <fullName evidence="2">Uncharacterized protein</fullName>
    </submittedName>
</protein>
<feature type="region of interest" description="Disordered" evidence="1">
    <location>
        <begin position="517"/>
        <end position="580"/>
    </location>
</feature>
<feature type="region of interest" description="Disordered" evidence="1">
    <location>
        <begin position="119"/>
        <end position="160"/>
    </location>
</feature>